<proteinExistence type="predicted"/>
<dbReference type="Proteomes" id="UP000053372">
    <property type="component" value="Unassembled WGS sequence"/>
</dbReference>
<sequence>MLDDLLNQPRYLLVLRLTILLFLLYGSSSVILDVPLRVICGLMLISPPLLTDRWMWVIICGMIWWVNATDWLWIDNHQFLISYWCLACAIGVSSKNPDRVLAWNGGILIGLTFLFATGWKILAGEYWDGSFLHYTFLTDGRVEAIATFIGGLNPDVLSQNQLLESTLKLIPQEGAKVTLGTSQRLRIFTLAASYWTLFIEGIVAVAFLLGRIHWLSRFRDWLLILFIVTTYFLLPVLGFAYVLVIMGLAQCPAKHIRVRTTYLCLFGLLQLARLPWENLMLRY</sequence>
<organism evidence="2 4">
    <name type="scientific">Mastigocoleus testarum BC008</name>
    <dbReference type="NCBI Taxonomy" id="371196"/>
    <lineage>
        <taxon>Bacteria</taxon>
        <taxon>Bacillati</taxon>
        <taxon>Cyanobacteriota</taxon>
        <taxon>Cyanophyceae</taxon>
        <taxon>Nostocales</taxon>
        <taxon>Hapalosiphonaceae</taxon>
        <taxon>Mastigocoleus</taxon>
    </lineage>
</organism>
<dbReference type="OrthoDB" id="570621at2"/>
<evidence type="ECO:0000256" key="1">
    <source>
        <dbReference type="SAM" id="Phobius"/>
    </source>
</evidence>
<feature type="transmembrane region" description="Helical" evidence="1">
    <location>
        <begin position="187"/>
        <end position="209"/>
    </location>
</feature>
<feature type="transmembrane region" description="Helical" evidence="1">
    <location>
        <begin position="12"/>
        <end position="34"/>
    </location>
</feature>
<feature type="transmembrane region" description="Helical" evidence="1">
    <location>
        <begin position="221"/>
        <end position="248"/>
    </location>
</feature>
<reference evidence="2 4" key="1">
    <citation type="journal article" date="2015" name="Genome Announc.">
        <title>Draft Genome of the Euendolithic (true boring) Cyanobacterium Mastigocoleus testarum strain BC008.</title>
        <authorList>
            <person name="Guida B.S."/>
            <person name="Garcia-Pichel F."/>
        </authorList>
    </citation>
    <scope>NUCLEOTIDE SEQUENCE [LARGE SCALE GENOMIC DNA]</scope>
    <source>
        <strain evidence="2 4">BC008</strain>
    </source>
</reference>
<dbReference type="EMBL" id="LMTZ01000041">
    <property type="protein sequence ID" value="KST68953.1"/>
    <property type="molecule type" value="Genomic_DNA"/>
</dbReference>
<feature type="transmembrane region" description="Helical" evidence="1">
    <location>
        <begin position="101"/>
        <end position="122"/>
    </location>
</feature>
<keyword evidence="1" id="KW-0472">Membrane</keyword>
<dbReference type="EMBL" id="LMTZ01000110">
    <property type="protein sequence ID" value="KST65280.1"/>
    <property type="molecule type" value="Genomic_DNA"/>
</dbReference>
<feature type="transmembrane region" description="Helical" evidence="1">
    <location>
        <begin position="54"/>
        <end position="74"/>
    </location>
</feature>
<dbReference type="AlphaFoldDB" id="A0A0V7ZKX0"/>
<keyword evidence="1" id="KW-0812">Transmembrane</keyword>
<evidence type="ECO:0000313" key="4">
    <source>
        <dbReference type="Proteomes" id="UP000053372"/>
    </source>
</evidence>
<keyword evidence="1" id="KW-1133">Transmembrane helix</keyword>
<comment type="caution">
    <text evidence="2">The sequence shown here is derived from an EMBL/GenBank/DDBJ whole genome shotgun (WGS) entry which is preliminary data.</text>
</comment>
<protein>
    <submittedName>
        <fullName evidence="2">Uncharacterized protein</fullName>
    </submittedName>
</protein>
<keyword evidence="4" id="KW-1185">Reference proteome</keyword>
<evidence type="ECO:0000313" key="3">
    <source>
        <dbReference type="EMBL" id="KST68953.1"/>
    </source>
</evidence>
<gene>
    <name evidence="3" type="ORF">BC008_02400</name>
    <name evidence="2" type="ORF">BC008_20975</name>
</gene>
<accession>A0A0V7ZKX0</accession>
<name>A0A0V7ZKX0_9CYAN</name>
<evidence type="ECO:0000313" key="2">
    <source>
        <dbReference type="EMBL" id="KST65280.1"/>
    </source>
</evidence>